<organism evidence="16 17">
    <name type="scientific">Acetobacter peroxydans</name>
    <dbReference type="NCBI Taxonomy" id="104098"/>
    <lineage>
        <taxon>Bacteria</taxon>
        <taxon>Pseudomonadati</taxon>
        <taxon>Pseudomonadota</taxon>
        <taxon>Alphaproteobacteria</taxon>
        <taxon>Acetobacterales</taxon>
        <taxon>Acetobacteraceae</taxon>
        <taxon>Acetobacter</taxon>
    </lineage>
</organism>
<dbReference type="PANTHER" id="PTHR42739:SF1">
    <property type="entry name" value="MALATE SYNTHASE G"/>
    <property type="match status" value="1"/>
</dbReference>
<dbReference type="InterPro" id="IPR048357">
    <property type="entry name" value="MSG_insertion"/>
</dbReference>
<evidence type="ECO:0000259" key="13">
    <source>
        <dbReference type="Pfam" id="PF20656"/>
    </source>
</evidence>
<dbReference type="EMBL" id="BJMV01000009">
    <property type="protein sequence ID" value="GEB86083.1"/>
    <property type="molecule type" value="Genomic_DNA"/>
</dbReference>
<feature type="domain" description="Malate synthase TIM barrel" evidence="12">
    <location>
        <begin position="334"/>
        <end position="559"/>
    </location>
</feature>
<comment type="subunit">
    <text evidence="10">Monomer.</text>
</comment>
<evidence type="ECO:0000256" key="11">
    <source>
        <dbReference type="PIRSR" id="PIRSR601465-50"/>
    </source>
</evidence>
<comment type="function">
    <text evidence="10">Involved in the glycolate utilization. Catalyzes the condensation and subsequent hydrolysis of acetyl-coenzyme A (acetyl-CoA) and glyoxylate to form malate and CoA.</text>
</comment>
<evidence type="ECO:0000256" key="6">
    <source>
        <dbReference type="ARBA" id="ARBA00022723"/>
    </source>
</evidence>
<dbReference type="Proteomes" id="UP000317730">
    <property type="component" value="Unassembled WGS sequence"/>
</dbReference>
<evidence type="ECO:0000256" key="10">
    <source>
        <dbReference type="HAMAP-Rule" id="MF_00641"/>
    </source>
</evidence>
<dbReference type="GO" id="GO:0005829">
    <property type="term" value="C:cytosol"/>
    <property type="evidence" value="ECO:0007669"/>
    <property type="project" value="TreeGrafter"/>
</dbReference>
<dbReference type="Gene3D" id="3.20.20.360">
    <property type="entry name" value="Malate synthase, domain 3"/>
    <property type="match status" value="2"/>
</dbReference>
<dbReference type="InterPro" id="IPR006253">
    <property type="entry name" value="Malate_synthG"/>
</dbReference>
<keyword evidence="4 10" id="KW-0816">Tricarboxylic acid cycle</keyword>
<keyword evidence="7 10" id="KW-0460">Magnesium</keyword>
<comment type="similarity">
    <text evidence="10">Belongs to the malate synthase family. GlcB subfamily.</text>
</comment>
<dbReference type="InterPro" id="IPR048355">
    <property type="entry name" value="MS_C"/>
</dbReference>
<dbReference type="OrthoDB" id="9762054at2"/>
<evidence type="ECO:0000256" key="2">
    <source>
        <dbReference type="ARBA" id="ARBA00022435"/>
    </source>
</evidence>
<dbReference type="Pfam" id="PF20656">
    <property type="entry name" value="MS_N"/>
    <property type="match status" value="1"/>
</dbReference>
<dbReference type="GO" id="GO:0006097">
    <property type="term" value="P:glyoxylate cycle"/>
    <property type="evidence" value="ECO:0007669"/>
    <property type="project" value="UniProtKB-UniRule"/>
</dbReference>
<feature type="active site" description="Proton donor" evidence="10 11">
    <location>
        <position position="629"/>
    </location>
</feature>
<dbReference type="UniPathway" id="UPA00703">
    <property type="reaction ID" value="UER00720"/>
</dbReference>
<feature type="domain" description="Malate synthase N-terminal" evidence="13">
    <location>
        <begin position="17"/>
        <end position="64"/>
    </location>
</feature>
<feature type="binding site" evidence="10">
    <location>
        <begin position="122"/>
        <end position="123"/>
    </location>
    <ligand>
        <name>acetyl-CoA</name>
        <dbReference type="ChEBI" id="CHEBI:57288"/>
    </ligand>
</feature>
<evidence type="ECO:0000256" key="5">
    <source>
        <dbReference type="ARBA" id="ARBA00022679"/>
    </source>
</evidence>
<feature type="binding site" evidence="10">
    <location>
        <position position="273"/>
    </location>
    <ligand>
        <name>acetyl-CoA</name>
        <dbReference type="ChEBI" id="CHEBI:57288"/>
    </ligand>
</feature>
<protein>
    <recommendedName>
        <fullName evidence="10">Malate synthase G</fullName>
        <ecNumber evidence="10">2.3.3.9</ecNumber>
    </recommendedName>
</protein>
<comment type="subcellular location">
    <subcellularLocation>
        <location evidence="10">Cytoplasm</location>
    </subcellularLocation>
</comment>
<dbReference type="InterPro" id="IPR001465">
    <property type="entry name" value="Malate_synthase_TIM"/>
</dbReference>
<dbReference type="InterPro" id="IPR011076">
    <property type="entry name" value="Malate_synth_sf"/>
</dbReference>
<feature type="domain" description="Malate synthase C-terminal" evidence="15">
    <location>
        <begin position="589"/>
        <end position="694"/>
    </location>
</feature>
<feature type="binding site" evidence="10">
    <location>
        <begin position="454"/>
        <end position="457"/>
    </location>
    <ligand>
        <name>glyoxylate</name>
        <dbReference type="ChEBI" id="CHEBI:36655"/>
    </ligand>
</feature>
<dbReference type="AlphaFoldDB" id="A0A4Y3TWB6"/>
<keyword evidence="6 10" id="KW-0479">Metal-binding</keyword>
<feature type="domain" description="Malate synthase G alpha-beta insertion" evidence="14">
    <location>
        <begin position="157"/>
        <end position="232"/>
    </location>
</feature>
<comment type="pathway">
    <text evidence="10">Carbohydrate metabolism; glyoxylate cycle; (S)-malate from isocitrate: step 2/2.</text>
</comment>
<dbReference type="RefSeq" id="WP_141376869.1">
    <property type="nucleotide sequence ID" value="NZ_BAPL01000032.1"/>
</dbReference>
<keyword evidence="8 10" id="KW-0558">Oxidation</keyword>
<evidence type="ECO:0000256" key="9">
    <source>
        <dbReference type="ARBA" id="ARBA00047918"/>
    </source>
</evidence>
<dbReference type="EC" id="2.3.3.9" evidence="10"/>
<feature type="binding site" evidence="10">
    <location>
        <position position="429"/>
    </location>
    <ligand>
        <name>Mg(2+)</name>
        <dbReference type="ChEBI" id="CHEBI:18420"/>
    </ligand>
</feature>
<evidence type="ECO:0000313" key="17">
    <source>
        <dbReference type="Proteomes" id="UP000317730"/>
    </source>
</evidence>
<dbReference type="Pfam" id="PF20658">
    <property type="entry name" value="MSG_insertion"/>
    <property type="match status" value="1"/>
</dbReference>
<dbReference type="PANTHER" id="PTHR42739">
    <property type="entry name" value="MALATE SYNTHASE G"/>
    <property type="match status" value="1"/>
</dbReference>
<dbReference type="GO" id="GO:0000287">
    <property type="term" value="F:magnesium ion binding"/>
    <property type="evidence" value="ECO:0007669"/>
    <property type="project" value="TreeGrafter"/>
</dbReference>
<feature type="active site" description="Proton acceptor" evidence="10 11">
    <location>
        <position position="337"/>
    </location>
</feature>
<feature type="binding site" evidence="10">
    <location>
        <position position="337"/>
    </location>
    <ligand>
        <name>glyoxylate</name>
        <dbReference type="ChEBI" id="CHEBI:36655"/>
    </ligand>
</feature>
<keyword evidence="5 10" id="KW-0808">Transferase</keyword>
<proteinExistence type="inferred from homology"/>
<comment type="caution">
    <text evidence="16">The sequence shown here is derived from an EMBL/GenBank/DDBJ whole genome shotgun (WGS) entry which is preliminary data.</text>
</comment>
<evidence type="ECO:0000256" key="7">
    <source>
        <dbReference type="ARBA" id="ARBA00022842"/>
    </source>
</evidence>
<reference evidence="16 17" key="1">
    <citation type="submission" date="2019-06" db="EMBL/GenBank/DDBJ databases">
        <title>Whole genome shotgun sequence of Acetobacter peroxydans NBRC 13755.</title>
        <authorList>
            <person name="Hosoyama A."/>
            <person name="Uohara A."/>
            <person name="Ohji S."/>
            <person name="Ichikawa N."/>
        </authorList>
    </citation>
    <scope>NUCLEOTIDE SEQUENCE [LARGE SCALE GENOMIC DNA]</scope>
    <source>
        <strain evidence="16 17">NBRC 13755</strain>
    </source>
</reference>
<name>A0A4Y3TWB6_9PROT</name>
<evidence type="ECO:0000256" key="1">
    <source>
        <dbReference type="ARBA" id="ARBA00001946"/>
    </source>
</evidence>
<keyword evidence="2 10" id="KW-0329">Glyoxylate bypass</keyword>
<comment type="catalytic activity">
    <reaction evidence="9 10">
        <text>glyoxylate + acetyl-CoA + H2O = (S)-malate + CoA + H(+)</text>
        <dbReference type="Rhea" id="RHEA:18181"/>
        <dbReference type="ChEBI" id="CHEBI:15377"/>
        <dbReference type="ChEBI" id="CHEBI:15378"/>
        <dbReference type="ChEBI" id="CHEBI:15589"/>
        <dbReference type="ChEBI" id="CHEBI:36655"/>
        <dbReference type="ChEBI" id="CHEBI:57287"/>
        <dbReference type="ChEBI" id="CHEBI:57288"/>
        <dbReference type="EC" id="2.3.3.9"/>
    </reaction>
</comment>
<feature type="binding site" evidence="10">
    <location>
        <position position="457"/>
    </location>
    <ligand>
        <name>Mg(2+)</name>
        <dbReference type="ChEBI" id="CHEBI:18420"/>
    </ligand>
</feature>
<feature type="binding site" evidence="10">
    <location>
        <position position="429"/>
    </location>
    <ligand>
        <name>glyoxylate</name>
        <dbReference type="ChEBI" id="CHEBI:36655"/>
    </ligand>
</feature>
<evidence type="ECO:0000313" key="16">
    <source>
        <dbReference type="EMBL" id="GEB86083.1"/>
    </source>
</evidence>
<dbReference type="NCBIfam" id="NF002825">
    <property type="entry name" value="PRK02999.1"/>
    <property type="match status" value="1"/>
</dbReference>
<keyword evidence="3 10" id="KW-0963">Cytoplasm</keyword>
<evidence type="ECO:0000256" key="4">
    <source>
        <dbReference type="ARBA" id="ARBA00022532"/>
    </source>
</evidence>
<dbReference type="Pfam" id="PF20659">
    <property type="entry name" value="MS_C"/>
    <property type="match status" value="1"/>
</dbReference>
<feature type="binding site" evidence="10">
    <location>
        <position position="115"/>
    </location>
    <ligand>
        <name>acetyl-CoA</name>
        <dbReference type="ChEBI" id="CHEBI:57288"/>
    </ligand>
</feature>
<evidence type="ECO:0000256" key="8">
    <source>
        <dbReference type="ARBA" id="ARBA00023097"/>
    </source>
</evidence>
<dbReference type="InterPro" id="IPR048356">
    <property type="entry name" value="MS_N"/>
</dbReference>
<evidence type="ECO:0000259" key="15">
    <source>
        <dbReference type="Pfam" id="PF20659"/>
    </source>
</evidence>
<dbReference type="Gene3D" id="1.20.1220.12">
    <property type="entry name" value="Malate synthase, domain III"/>
    <property type="match status" value="1"/>
</dbReference>
<gene>
    <name evidence="10 16" type="primary">glcB</name>
    <name evidence="16" type="ORF">APE01nite_18800</name>
</gene>
<dbReference type="SUPFAM" id="SSF51645">
    <property type="entry name" value="Malate synthase G"/>
    <property type="match status" value="1"/>
</dbReference>
<dbReference type="HAMAP" id="MF_00641">
    <property type="entry name" value="Malate_synth_G"/>
    <property type="match status" value="1"/>
</dbReference>
<dbReference type="Pfam" id="PF01274">
    <property type="entry name" value="MS_TIM-barrel"/>
    <property type="match status" value="1"/>
</dbReference>
<dbReference type="InterPro" id="IPR046363">
    <property type="entry name" value="MS_N_TIM-barrel_dom"/>
</dbReference>
<feature type="binding site" evidence="10">
    <location>
        <position position="538"/>
    </location>
    <ligand>
        <name>acetyl-CoA</name>
        <dbReference type="ChEBI" id="CHEBI:57288"/>
    </ligand>
</feature>
<evidence type="ECO:0000259" key="14">
    <source>
        <dbReference type="Pfam" id="PF20658"/>
    </source>
</evidence>
<dbReference type="InterPro" id="IPR044856">
    <property type="entry name" value="Malate_synth_C_sf"/>
</dbReference>
<sequence length="730" mass="79798">MTYITVGGLRVDRGLHDFLATEALPQTGVTPDAFWSGVGKIVKAIGPRVREQLARRAQLQSQIDVFMARERDCPPARHEQFLREIGYLVSEPDQFAVATDNVDAELTQQPGPQLVVPITNARYVLNAVNARWGSLYDALYGTDAIARECALQPGQSYNAVRGKVVIRRVRAFLDEIAPLMTGSHADVTSYYVQHGEVHAKLECGRTTGLCQPRQFAGFSGAGNALETLLLRNHHLHMELRFDRNSLVGAQDKAGISDVVLESAVSTIIDAEDSVAAVDAQDKVLVYRNWLHLMQGDLTADVPGPAGVYTRRLAQDRHYCTPDGSPLVLSGRSLMLFRSVGWHMSSDAVLDDEGKPIAESILDVAVASAIALHDIKGLGRFRNSKAGSIYIVRPKMHGPEEVALSADLFSEVENMLGLASGTLKMGLMDEERRTSVNLAACLYAARDRVFFINTGFLDRTGDEIHTDMKAGAVVRKGDMKQARWMAAYEQRNVAIGLACGLRDHAQIGKGMWAMPDRMADMLATKGAQLDAGASTAWVPSPTAATLHALHYHMTDVRHMQVLLSRVQPLPVAELLALPLEEDVTRWSEAEIAAELDTNLQGILGYVVRWVDMGIGCSKVPDLNGVGLMEDRATLRIASQHIGNWLVHGIVTSGQVEKAMHRMAAIVDAQNADVPGYRPLLDDMDGPAYRAAQELVFEGASQPCGYTEEILHRYRRIAKTRDCGSRAGVLAA</sequence>
<feature type="binding site" evidence="10">
    <location>
        <position position="310"/>
    </location>
    <ligand>
        <name>acetyl-CoA</name>
        <dbReference type="ChEBI" id="CHEBI:57288"/>
    </ligand>
</feature>
<evidence type="ECO:0000259" key="12">
    <source>
        <dbReference type="Pfam" id="PF01274"/>
    </source>
</evidence>
<dbReference type="GO" id="GO:0006099">
    <property type="term" value="P:tricarboxylic acid cycle"/>
    <property type="evidence" value="ECO:0007669"/>
    <property type="project" value="UniProtKB-KW"/>
</dbReference>
<comment type="cofactor">
    <cofactor evidence="1 10">
        <name>Mg(2+)</name>
        <dbReference type="ChEBI" id="CHEBI:18420"/>
    </cofactor>
</comment>
<dbReference type="GO" id="GO:0004474">
    <property type="term" value="F:malate synthase activity"/>
    <property type="evidence" value="ECO:0007669"/>
    <property type="project" value="UniProtKB-UniRule"/>
</dbReference>
<keyword evidence="17" id="KW-1185">Reference proteome</keyword>
<accession>A0A4Y3TWB6</accession>
<feature type="modified residue" description="Cysteine sulfenic acid (-SOH)" evidence="10">
    <location>
        <position position="615"/>
    </location>
</feature>
<comment type="caution">
    <text evidence="10">Lacks conserved residue(s) required for the propagation of feature annotation.</text>
</comment>
<evidence type="ECO:0000256" key="3">
    <source>
        <dbReference type="ARBA" id="ARBA00022490"/>
    </source>
</evidence>
<dbReference type="GO" id="GO:0009436">
    <property type="term" value="P:glyoxylate catabolic process"/>
    <property type="evidence" value="ECO:0007669"/>
    <property type="project" value="TreeGrafter"/>
</dbReference>